<evidence type="ECO:0000256" key="7">
    <source>
        <dbReference type="PIRSR" id="PIRSR038994-2"/>
    </source>
</evidence>
<evidence type="ECO:0000313" key="10">
    <source>
        <dbReference type="EMBL" id="AXC49279.1"/>
    </source>
</evidence>
<dbReference type="GO" id="GO:0008448">
    <property type="term" value="F:N-acetylglucosamine-6-phosphate deacetylase activity"/>
    <property type="evidence" value="ECO:0007669"/>
    <property type="project" value="UniProtKB-EC"/>
</dbReference>
<dbReference type="AlphaFoldDB" id="A0A344PIS4"/>
<feature type="domain" description="Amidohydrolase-related" evidence="9">
    <location>
        <begin position="43"/>
        <end position="355"/>
    </location>
</feature>
<dbReference type="Proteomes" id="UP000252023">
    <property type="component" value="Chromosome"/>
</dbReference>
<dbReference type="GO" id="GO:0006046">
    <property type="term" value="P:N-acetylglucosamine catabolic process"/>
    <property type="evidence" value="ECO:0007669"/>
    <property type="project" value="TreeGrafter"/>
</dbReference>
<evidence type="ECO:0000256" key="1">
    <source>
        <dbReference type="ARBA" id="ARBA00010716"/>
    </source>
</evidence>
<feature type="binding site" evidence="7">
    <location>
        <begin position="211"/>
        <end position="212"/>
    </location>
    <ligand>
        <name>substrate</name>
    </ligand>
</feature>
<keyword evidence="4 5" id="KW-0119">Carbohydrate metabolism</keyword>
<evidence type="ECO:0000256" key="6">
    <source>
        <dbReference type="PIRSR" id="PIRSR038994-1"/>
    </source>
</evidence>
<protein>
    <submittedName>
        <fullName evidence="10">N-acetylglucosamine-6-phosphate deacetylase</fullName>
        <ecNumber evidence="10">3.5.1.25</ecNumber>
    </submittedName>
</protein>
<dbReference type="EC" id="3.5.1.25" evidence="10"/>
<dbReference type="NCBIfam" id="TIGR00221">
    <property type="entry name" value="nagA"/>
    <property type="match status" value="1"/>
</dbReference>
<dbReference type="KEGG" id="pars:DRW48_05895"/>
<gene>
    <name evidence="10" type="primary">nagA</name>
    <name evidence="10" type="ORF">DRW48_05895</name>
</gene>
<evidence type="ECO:0000256" key="2">
    <source>
        <dbReference type="ARBA" id="ARBA00022723"/>
    </source>
</evidence>
<dbReference type="Pfam" id="PF01979">
    <property type="entry name" value="Amidohydro_1"/>
    <property type="match status" value="1"/>
</dbReference>
<dbReference type="PANTHER" id="PTHR11113">
    <property type="entry name" value="N-ACETYLGLUCOSAMINE-6-PHOSPHATE DEACETYLASE"/>
    <property type="match status" value="1"/>
</dbReference>
<dbReference type="InterPro" id="IPR003764">
    <property type="entry name" value="GlcNAc_6-P_deAcase"/>
</dbReference>
<comment type="cofactor">
    <cofactor evidence="8">
        <name>a divalent metal cation</name>
        <dbReference type="ChEBI" id="CHEBI:60240"/>
    </cofactor>
    <text evidence="8">Binds 1 divalent metal cation per subunit.</text>
</comment>
<feature type="active site" description="Proton donor/acceptor" evidence="6">
    <location>
        <position position="265"/>
    </location>
</feature>
<dbReference type="SUPFAM" id="SSF51338">
    <property type="entry name" value="Composite domain of metallo-dependent hydrolases"/>
    <property type="match status" value="1"/>
</dbReference>
<dbReference type="Gene3D" id="3.20.20.140">
    <property type="entry name" value="Metal-dependent hydrolases"/>
    <property type="match status" value="1"/>
</dbReference>
<sequence>MILRGARIFDGTRLVDGMAVHVEGDRVALRPDDGTGQDLGGGILAPGFVDLQVNGGGGLMLDGRSGPAEIATICAAHARLGATGILPTLITDRPEATAAVLSAGIAAAEAGVPGFLGLHLEGPHLDPRRKGAHDPALIRPMNDADLARLLDAAARLPALIVTLSPTAASPAQIAALAGAGVIVSLGHSDCTAPEAEAALAAGASMVTHLFNAMSQLGHRSPGLVGAALGGAADCGLIADGHHVDPIALRVALAAKRQGRLFLVSDAMAVAGTQAREFTLGGRRILREGGRLTLQDGTLAGADLSLPQAVARLVELTGTPLEEALAMASRVPADILRRPDLGRLNAGARAHLVHLGDDLALRAVWQDGNLLAPLPGPEMAASTGLENRHRDG</sequence>
<dbReference type="EMBL" id="CP030918">
    <property type="protein sequence ID" value="AXC49279.1"/>
    <property type="molecule type" value="Genomic_DNA"/>
</dbReference>
<feature type="binding site" evidence="8">
    <location>
        <position position="121"/>
    </location>
    <ligand>
        <name>Zn(2+)</name>
        <dbReference type="ChEBI" id="CHEBI:29105"/>
    </ligand>
</feature>
<keyword evidence="2 8" id="KW-0479">Metal-binding</keyword>
<reference evidence="11" key="1">
    <citation type="submission" date="2018-07" db="EMBL/GenBank/DDBJ databases">
        <title>Genome sequencing of Paracoccus sp. SC2-6.</title>
        <authorList>
            <person name="Heo J."/>
            <person name="Kim S.-J."/>
            <person name="Kwon S.-W."/>
        </authorList>
    </citation>
    <scope>NUCLEOTIDE SEQUENCE [LARGE SCALE GENOMIC DNA]</scope>
    <source>
        <strain evidence="11">SC2-6</strain>
    </source>
</reference>
<feature type="binding site" evidence="7">
    <location>
        <position position="219"/>
    </location>
    <ligand>
        <name>substrate</name>
    </ligand>
</feature>
<dbReference type="SUPFAM" id="SSF51556">
    <property type="entry name" value="Metallo-dependent hydrolases"/>
    <property type="match status" value="1"/>
</dbReference>
<feature type="binding site" evidence="7">
    <location>
        <position position="132"/>
    </location>
    <ligand>
        <name>substrate</name>
    </ligand>
</feature>
<dbReference type="Gene3D" id="2.30.40.10">
    <property type="entry name" value="Urease, subunit C, domain 1"/>
    <property type="match status" value="1"/>
</dbReference>
<proteinExistence type="inferred from homology"/>
<evidence type="ECO:0000259" key="9">
    <source>
        <dbReference type="Pfam" id="PF01979"/>
    </source>
</evidence>
<dbReference type="OrthoDB" id="9776488at2"/>
<dbReference type="InterPro" id="IPR032466">
    <property type="entry name" value="Metal_Hydrolase"/>
</dbReference>
<evidence type="ECO:0000256" key="3">
    <source>
        <dbReference type="ARBA" id="ARBA00022801"/>
    </source>
</evidence>
<comment type="similarity">
    <text evidence="1 5">Belongs to the metallo-dependent hydrolases superfamily. NagA family.</text>
</comment>
<feature type="binding site" evidence="7">
    <location>
        <position position="242"/>
    </location>
    <ligand>
        <name>substrate</name>
    </ligand>
</feature>
<evidence type="ECO:0000256" key="5">
    <source>
        <dbReference type="PIRNR" id="PIRNR038994"/>
    </source>
</evidence>
<accession>A0A344PIS4</accession>
<keyword evidence="11" id="KW-1185">Reference proteome</keyword>
<name>A0A344PIS4_9RHOB</name>
<evidence type="ECO:0000313" key="11">
    <source>
        <dbReference type="Proteomes" id="UP000252023"/>
    </source>
</evidence>
<dbReference type="PIRSF" id="PIRSF038994">
    <property type="entry name" value="NagA"/>
    <property type="match status" value="1"/>
</dbReference>
<organism evidence="10 11">
    <name type="scientific">Paracoccus suum</name>
    <dbReference type="NCBI Taxonomy" id="2259340"/>
    <lineage>
        <taxon>Bacteria</taxon>
        <taxon>Pseudomonadati</taxon>
        <taxon>Pseudomonadota</taxon>
        <taxon>Alphaproteobacteria</taxon>
        <taxon>Rhodobacterales</taxon>
        <taxon>Paracoccaceae</taxon>
        <taxon>Paracoccus</taxon>
    </lineage>
</organism>
<dbReference type="RefSeq" id="WP_114075598.1">
    <property type="nucleotide sequence ID" value="NZ_CP030918.1"/>
</dbReference>
<evidence type="ECO:0000256" key="4">
    <source>
        <dbReference type="ARBA" id="ARBA00023277"/>
    </source>
</evidence>
<evidence type="ECO:0000256" key="8">
    <source>
        <dbReference type="PIRSR" id="PIRSR038994-3"/>
    </source>
</evidence>
<dbReference type="PANTHER" id="PTHR11113:SF14">
    <property type="entry name" value="N-ACETYLGLUCOSAMINE-6-PHOSPHATE DEACETYLASE"/>
    <property type="match status" value="1"/>
</dbReference>
<dbReference type="InterPro" id="IPR011059">
    <property type="entry name" value="Metal-dep_hydrolase_composite"/>
</dbReference>
<dbReference type="GO" id="GO:0046872">
    <property type="term" value="F:metal ion binding"/>
    <property type="evidence" value="ECO:0007669"/>
    <property type="project" value="UniProtKB-KW"/>
</dbReference>
<feature type="binding site" evidence="7">
    <location>
        <begin position="298"/>
        <end position="300"/>
    </location>
    <ligand>
        <name>substrate</name>
    </ligand>
</feature>
<keyword evidence="3 5" id="KW-0378">Hydrolase</keyword>
<feature type="binding site" evidence="8">
    <location>
        <position position="187"/>
    </location>
    <ligand>
        <name>Zn(2+)</name>
        <dbReference type="ChEBI" id="CHEBI:29105"/>
    </ligand>
</feature>
<feature type="binding site" evidence="8">
    <location>
        <position position="208"/>
    </location>
    <ligand>
        <name>Zn(2+)</name>
        <dbReference type="ChEBI" id="CHEBI:29105"/>
    </ligand>
</feature>
<dbReference type="InterPro" id="IPR006680">
    <property type="entry name" value="Amidohydro-rel"/>
</dbReference>